<dbReference type="RefSeq" id="WP_066340884.1">
    <property type="nucleotide sequence ID" value="NZ_CP016503.1"/>
</dbReference>
<evidence type="ECO:0000313" key="1">
    <source>
        <dbReference type="EMBL" id="ANV98316.1"/>
    </source>
</evidence>
<evidence type="ECO:0000313" key="2">
    <source>
        <dbReference type="Proteomes" id="UP000092884"/>
    </source>
</evidence>
<keyword evidence="2" id="KW-1185">Reference proteome</keyword>
<dbReference type="Proteomes" id="UP000092884">
    <property type="component" value="Chromosome"/>
</dbReference>
<dbReference type="AlphaFoldDB" id="A0A1B1U6F0"/>
<organism evidence="1 2">
    <name type="scientific">Helicobacter enhydrae</name>
    <dbReference type="NCBI Taxonomy" id="222136"/>
    <lineage>
        <taxon>Bacteria</taxon>
        <taxon>Pseudomonadati</taxon>
        <taxon>Campylobacterota</taxon>
        <taxon>Epsilonproteobacteria</taxon>
        <taxon>Campylobacterales</taxon>
        <taxon>Helicobacteraceae</taxon>
        <taxon>Helicobacter</taxon>
    </lineage>
</organism>
<dbReference type="OrthoDB" id="5324637at2"/>
<dbReference type="KEGG" id="het:BBW65_05665"/>
<reference evidence="2" key="1">
    <citation type="submission" date="2016-07" db="EMBL/GenBank/DDBJ databases">
        <authorList>
            <person name="Florea S."/>
            <person name="Webb J.S."/>
            <person name="Jaromczyk J."/>
            <person name="Schardl C.L."/>
        </authorList>
    </citation>
    <scope>NUCLEOTIDE SEQUENCE [LARGE SCALE GENOMIC DNA]</scope>
    <source>
        <strain evidence="2">MIT 01-6242</strain>
    </source>
</reference>
<dbReference type="EMBL" id="CP016503">
    <property type="protein sequence ID" value="ANV98316.1"/>
    <property type="molecule type" value="Genomic_DNA"/>
</dbReference>
<protein>
    <submittedName>
        <fullName evidence="1">Uncharacterized protein</fullName>
    </submittedName>
</protein>
<dbReference type="STRING" id="222136.BBW65_05665"/>
<gene>
    <name evidence="1" type="ORF">BBW65_05665</name>
</gene>
<name>A0A1B1U6F0_9HELI</name>
<proteinExistence type="predicted"/>
<sequence length="158" mass="19114">MLKILENLQVKDVYVYKAILCLSIGENVKINTKVEIPRFDLEIQSPFRFIQNEMILFGSYEKLFFENVYQINLLPLPLKIKMIKVKSFGDFFLKFEKDFCLQVFVDTRKECENWRLSDNLEEINNDVIFNYKEDFFAQKAQKYKDIERYLIRNQHSKK</sequence>
<accession>A0A1B1U6F0</accession>